<accession>A0AA87UCY0</accession>
<evidence type="ECO:0000259" key="10">
    <source>
        <dbReference type="Pfam" id="PF07687"/>
    </source>
</evidence>
<dbReference type="GO" id="GO:0046872">
    <property type="term" value="F:metal ion binding"/>
    <property type="evidence" value="ECO:0007669"/>
    <property type="project" value="UniProtKB-KW"/>
</dbReference>
<evidence type="ECO:0000256" key="7">
    <source>
        <dbReference type="ARBA" id="ARBA00022801"/>
    </source>
</evidence>
<dbReference type="NCBIfam" id="NF005710">
    <property type="entry name" value="PRK07522.1"/>
    <property type="match status" value="1"/>
</dbReference>
<dbReference type="InterPro" id="IPR001261">
    <property type="entry name" value="ArgE/DapE_CS"/>
</dbReference>
<dbReference type="NCBIfam" id="TIGR01892">
    <property type="entry name" value="AcOrn-deacetyl"/>
    <property type="match status" value="1"/>
</dbReference>
<comment type="similarity">
    <text evidence="2">Belongs to the peptidase M20A family. ArgE subfamily.</text>
</comment>
<dbReference type="SUPFAM" id="SSF55031">
    <property type="entry name" value="Bacterial exopeptidase dimerisation domain"/>
    <property type="match status" value="1"/>
</dbReference>
<reference evidence="11 12" key="1">
    <citation type="submission" date="2014-05" db="EMBL/GenBank/DDBJ databases">
        <title>Whole genome shotgun sequence of Rhizobium rhizogenes NBRC 13257.</title>
        <authorList>
            <person name="Katano-Makiyama Y."/>
            <person name="Hosoyama A."/>
            <person name="Hashimoto M."/>
            <person name="Hosoyama Y."/>
            <person name="Noguchi M."/>
            <person name="Tsuchikane K."/>
            <person name="Kimura A."/>
            <person name="Ohji S."/>
            <person name="Ichikawa N."/>
            <person name="Yamazoe A."/>
            <person name="Fujita N."/>
        </authorList>
    </citation>
    <scope>NUCLEOTIDE SEQUENCE [LARGE SCALE GENOMIC DNA]</scope>
    <source>
        <strain evidence="11 12">NBRC 13257</strain>
    </source>
</reference>
<dbReference type="PANTHER" id="PTHR43808:SF31">
    <property type="entry name" value="N-ACETYL-L-CITRULLINE DEACETYLASE"/>
    <property type="match status" value="1"/>
</dbReference>
<evidence type="ECO:0000313" key="12">
    <source>
        <dbReference type="Proteomes" id="UP000026941"/>
    </source>
</evidence>
<dbReference type="InterPro" id="IPR011650">
    <property type="entry name" value="Peptidase_M20_dimer"/>
</dbReference>
<keyword evidence="9" id="KW-0170">Cobalt</keyword>
<dbReference type="GO" id="GO:0006526">
    <property type="term" value="P:L-arginine biosynthetic process"/>
    <property type="evidence" value="ECO:0007669"/>
    <property type="project" value="UniProtKB-KW"/>
</dbReference>
<comment type="cofactor">
    <cofactor evidence="1">
        <name>Zn(2+)</name>
        <dbReference type="ChEBI" id="CHEBI:29105"/>
    </cofactor>
</comment>
<evidence type="ECO:0000256" key="9">
    <source>
        <dbReference type="ARBA" id="ARBA00023285"/>
    </source>
</evidence>
<gene>
    <name evidence="11" type="primary">argE</name>
    <name evidence="11" type="ORF">RRH01S_26_00640</name>
</gene>
<dbReference type="InterPro" id="IPR050072">
    <property type="entry name" value="Peptidase_M20A"/>
</dbReference>
<evidence type="ECO:0000256" key="8">
    <source>
        <dbReference type="ARBA" id="ARBA00022833"/>
    </source>
</evidence>
<keyword evidence="6" id="KW-0479">Metal-binding</keyword>
<keyword evidence="7" id="KW-0378">Hydrolase</keyword>
<evidence type="ECO:0000313" key="11">
    <source>
        <dbReference type="EMBL" id="GAJ96868.1"/>
    </source>
</evidence>
<keyword evidence="4" id="KW-0055">Arginine biosynthesis</keyword>
<organism evidence="11 12">
    <name type="scientific">Rhizobium rhizogenes NBRC 13257</name>
    <dbReference type="NCBI Taxonomy" id="1220581"/>
    <lineage>
        <taxon>Bacteria</taxon>
        <taxon>Pseudomonadati</taxon>
        <taxon>Pseudomonadota</taxon>
        <taxon>Alphaproteobacteria</taxon>
        <taxon>Hyphomicrobiales</taxon>
        <taxon>Rhizobiaceae</taxon>
        <taxon>Rhizobium/Agrobacterium group</taxon>
        <taxon>Rhizobium</taxon>
    </lineage>
</organism>
<comment type="caution">
    <text evidence="11">The sequence shown here is derived from an EMBL/GenBank/DDBJ whole genome shotgun (WGS) entry which is preliminary data.</text>
</comment>
<evidence type="ECO:0000256" key="5">
    <source>
        <dbReference type="ARBA" id="ARBA00022605"/>
    </source>
</evidence>
<dbReference type="Gene3D" id="3.40.630.10">
    <property type="entry name" value="Zn peptidases"/>
    <property type="match status" value="1"/>
</dbReference>
<dbReference type="CDD" id="cd03894">
    <property type="entry name" value="M20_ArgE"/>
    <property type="match status" value="1"/>
</dbReference>
<dbReference type="Pfam" id="PF07687">
    <property type="entry name" value="M20_dimer"/>
    <property type="match status" value="1"/>
</dbReference>
<keyword evidence="8" id="KW-0862">Zinc</keyword>
<name>A0AA87UCY0_RHIRH</name>
<evidence type="ECO:0000256" key="6">
    <source>
        <dbReference type="ARBA" id="ARBA00022723"/>
    </source>
</evidence>
<keyword evidence="3" id="KW-0963">Cytoplasm</keyword>
<evidence type="ECO:0000256" key="1">
    <source>
        <dbReference type="ARBA" id="ARBA00001947"/>
    </source>
</evidence>
<dbReference type="PROSITE" id="PS00759">
    <property type="entry name" value="ARGE_DAPE_CPG2_2"/>
    <property type="match status" value="1"/>
</dbReference>
<dbReference type="EMBL" id="BAYX01000026">
    <property type="protein sequence ID" value="GAJ96868.1"/>
    <property type="molecule type" value="Genomic_DNA"/>
</dbReference>
<evidence type="ECO:0000256" key="4">
    <source>
        <dbReference type="ARBA" id="ARBA00022571"/>
    </source>
</evidence>
<dbReference type="SUPFAM" id="SSF53187">
    <property type="entry name" value="Zn-dependent exopeptidases"/>
    <property type="match status" value="1"/>
</dbReference>
<dbReference type="InterPro" id="IPR002933">
    <property type="entry name" value="Peptidase_M20"/>
</dbReference>
<dbReference type="InterPro" id="IPR010169">
    <property type="entry name" value="AcOrn-deacetyl"/>
</dbReference>
<dbReference type="GO" id="GO:0008777">
    <property type="term" value="F:acetylornithine deacetylase activity"/>
    <property type="evidence" value="ECO:0007669"/>
    <property type="project" value="TreeGrafter"/>
</dbReference>
<dbReference type="PANTHER" id="PTHR43808">
    <property type="entry name" value="ACETYLORNITHINE DEACETYLASE"/>
    <property type="match status" value="1"/>
</dbReference>
<evidence type="ECO:0000256" key="2">
    <source>
        <dbReference type="ARBA" id="ARBA00005691"/>
    </source>
</evidence>
<dbReference type="Proteomes" id="UP000026941">
    <property type="component" value="Unassembled WGS sequence"/>
</dbReference>
<proteinExistence type="inferred from homology"/>
<keyword evidence="5" id="KW-0028">Amino-acid biosynthesis</keyword>
<protein>
    <submittedName>
        <fullName evidence="11">Acetylornithine deacetylase</fullName>
    </submittedName>
</protein>
<dbReference type="AlphaFoldDB" id="A0AA87UCY0"/>
<evidence type="ECO:0000256" key="3">
    <source>
        <dbReference type="ARBA" id="ARBA00022490"/>
    </source>
</evidence>
<dbReference type="Pfam" id="PF01546">
    <property type="entry name" value="Peptidase_M20"/>
    <property type="match status" value="1"/>
</dbReference>
<sequence length="386" mass="41666">MEARCNAGLRPFWEYHFLNTLDLLDRLVAFSTVSADSNLPLIDFVQTYLRDRGFECRLVADQTGKKANLFASIGPRRDDGIVLSGHTDVVPVAMQAWTSDPFRLTRRGSRLHGRGSTDMKGFLASALSAADRIDGKLLKRPLNFAFSHDEEIGCVGVRSLIDVLAKEQFKASLCIVGEPTSMSIALGHKGKLAAQARFSGEAGHSSLAPRFVNAIHLACDFVGVLRRVQDEIASVGFRDADYDIPYTTVHAGKIAGGEVLNIVAERASVDFEIRHLAEDDVEDILGRIRASVGSLTEIEVCNAYPGLATSAASAAAAFAGRLLGKAPLTKVSFGAEAGLFASRLGLDTVVIGPGNMDQGHQPDEYIEEAELQRCDAMMDRLIGELC</sequence>
<feature type="domain" description="Peptidase M20 dimerisation" evidence="10">
    <location>
        <begin position="187"/>
        <end position="292"/>
    </location>
</feature>
<dbReference type="InterPro" id="IPR036264">
    <property type="entry name" value="Bact_exopeptidase_dim_dom"/>
</dbReference>
<dbReference type="Gene3D" id="3.30.70.360">
    <property type="match status" value="1"/>
</dbReference>